<sequence>MFLHRQRKHLHRFDAFMRSSGPAEVLYGAVVSGAVLAVTSAHVEAGENVVVSTAIVAVTYWLAHVYAEAIGGRFEDTEHSTGHRLRHALGNNLGVLYGSAAPLLAFVVVRLFGQDVSTAALRALLFTVVLLMGSAAVAAGKAGARGWKLVGETAVAGGFGLVVILLKIVQH</sequence>
<dbReference type="Proteomes" id="UP000632740">
    <property type="component" value="Unassembled WGS sequence"/>
</dbReference>
<feature type="transmembrane region" description="Helical" evidence="1">
    <location>
        <begin position="119"/>
        <end position="137"/>
    </location>
</feature>
<evidence type="ECO:0000313" key="3">
    <source>
        <dbReference type="Proteomes" id="UP000632740"/>
    </source>
</evidence>
<proteinExistence type="predicted"/>
<name>A0A919P4E7_9CELL</name>
<dbReference type="AlphaFoldDB" id="A0A919P4E7"/>
<comment type="caution">
    <text evidence="2">The sequence shown here is derived from an EMBL/GenBank/DDBJ whole genome shotgun (WGS) entry which is preliminary data.</text>
</comment>
<dbReference type="EMBL" id="BONK01000009">
    <property type="protein sequence ID" value="GIG22050.1"/>
    <property type="molecule type" value="Genomic_DNA"/>
</dbReference>
<gene>
    <name evidence="2" type="ORF">Cch01nite_27740</name>
</gene>
<feature type="transmembrane region" description="Helical" evidence="1">
    <location>
        <begin position="88"/>
        <end position="113"/>
    </location>
</feature>
<evidence type="ECO:0000256" key="1">
    <source>
        <dbReference type="SAM" id="Phobius"/>
    </source>
</evidence>
<keyword evidence="1" id="KW-0472">Membrane</keyword>
<feature type="transmembrane region" description="Helical" evidence="1">
    <location>
        <begin position="49"/>
        <end position="67"/>
    </location>
</feature>
<feature type="transmembrane region" description="Helical" evidence="1">
    <location>
        <begin position="149"/>
        <end position="169"/>
    </location>
</feature>
<evidence type="ECO:0000313" key="2">
    <source>
        <dbReference type="EMBL" id="GIG22050.1"/>
    </source>
</evidence>
<keyword evidence="1" id="KW-0812">Transmembrane</keyword>
<dbReference type="RefSeq" id="WP_203755934.1">
    <property type="nucleotide sequence ID" value="NZ_BONK01000009.1"/>
</dbReference>
<feature type="transmembrane region" description="Helical" evidence="1">
    <location>
        <begin position="21"/>
        <end position="43"/>
    </location>
</feature>
<accession>A0A919P4E7</accession>
<keyword evidence="1" id="KW-1133">Transmembrane helix</keyword>
<protein>
    <submittedName>
        <fullName evidence="2">Uncharacterized protein</fullName>
    </submittedName>
</protein>
<reference evidence="2" key="1">
    <citation type="submission" date="2021-01" db="EMBL/GenBank/DDBJ databases">
        <title>Whole genome shotgun sequence of Cellulomonas chitinilytica NBRC 110799.</title>
        <authorList>
            <person name="Komaki H."/>
            <person name="Tamura T."/>
        </authorList>
    </citation>
    <scope>NUCLEOTIDE SEQUENCE</scope>
    <source>
        <strain evidence="2">NBRC 110799</strain>
    </source>
</reference>
<organism evidence="2 3">
    <name type="scientific">Cellulomonas chitinilytica</name>
    <dbReference type="NCBI Taxonomy" id="398759"/>
    <lineage>
        <taxon>Bacteria</taxon>
        <taxon>Bacillati</taxon>
        <taxon>Actinomycetota</taxon>
        <taxon>Actinomycetes</taxon>
        <taxon>Micrococcales</taxon>
        <taxon>Cellulomonadaceae</taxon>
        <taxon>Cellulomonas</taxon>
    </lineage>
</organism>
<keyword evidence="3" id="KW-1185">Reference proteome</keyword>